<dbReference type="NCBIfam" id="TIGR00613">
    <property type="entry name" value="reco"/>
    <property type="match status" value="1"/>
</dbReference>
<keyword evidence="4 8" id="KW-0227">DNA damage</keyword>
<gene>
    <name evidence="8" type="primary">recO</name>
    <name evidence="10" type="ORF">DCL06_02170</name>
</gene>
<dbReference type="GO" id="GO:0043590">
    <property type="term" value="C:bacterial nucleoid"/>
    <property type="evidence" value="ECO:0007669"/>
    <property type="project" value="TreeGrafter"/>
</dbReference>
<protein>
    <recommendedName>
        <fullName evidence="3 8">DNA repair protein RecO</fullName>
    </recommendedName>
    <alternativeName>
        <fullName evidence="7 8">Recombination protein O</fullName>
    </alternativeName>
</protein>
<evidence type="ECO:0000313" key="11">
    <source>
        <dbReference type="Proteomes" id="UP000260925"/>
    </source>
</evidence>
<name>A0A3B9QSF2_9CORY</name>
<evidence type="ECO:0000256" key="8">
    <source>
        <dbReference type="HAMAP-Rule" id="MF_00201"/>
    </source>
</evidence>
<evidence type="ECO:0000256" key="1">
    <source>
        <dbReference type="ARBA" id="ARBA00003065"/>
    </source>
</evidence>
<dbReference type="Pfam" id="PF02565">
    <property type="entry name" value="RecO_C"/>
    <property type="match status" value="1"/>
</dbReference>
<evidence type="ECO:0000256" key="3">
    <source>
        <dbReference type="ARBA" id="ARBA00021310"/>
    </source>
</evidence>
<evidence type="ECO:0000313" key="10">
    <source>
        <dbReference type="EMBL" id="HAF71900.1"/>
    </source>
</evidence>
<evidence type="ECO:0000256" key="2">
    <source>
        <dbReference type="ARBA" id="ARBA00007452"/>
    </source>
</evidence>
<comment type="caution">
    <text evidence="10">The sequence shown here is derived from an EMBL/GenBank/DDBJ whole genome shotgun (WGS) entry which is preliminary data.</text>
</comment>
<dbReference type="AlphaFoldDB" id="A0A3B9QSF2"/>
<dbReference type="SUPFAM" id="SSF57863">
    <property type="entry name" value="ArfGap/RecO-like zinc finger"/>
    <property type="match status" value="1"/>
</dbReference>
<dbReference type="PANTHER" id="PTHR33991">
    <property type="entry name" value="DNA REPAIR PROTEIN RECO"/>
    <property type="match status" value="1"/>
</dbReference>
<proteinExistence type="inferred from homology"/>
<accession>A0A3B9QSF2</accession>
<dbReference type="InterPro" id="IPR012340">
    <property type="entry name" value="NA-bd_OB-fold"/>
</dbReference>
<evidence type="ECO:0000256" key="6">
    <source>
        <dbReference type="ARBA" id="ARBA00023204"/>
    </source>
</evidence>
<dbReference type="InterPro" id="IPR037278">
    <property type="entry name" value="ARFGAP/RecO"/>
</dbReference>
<comment type="similarity">
    <text evidence="2 8">Belongs to the RecO family.</text>
</comment>
<dbReference type="Gene3D" id="2.40.50.140">
    <property type="entry name" value="Nucleic acid-binding proteins"/>
    <property type="match status" value="1"/>
</dbReference>
<dbReference type="SUPFAM" id="SSF50249">
    <property type="entry name" value="Nucleic acid-binding proteins"/>
    <property type="match status" value="1"/>
</dbReference>
<feature type="domain" description="DNA replication/recombination mediator RecO N-terminal" evidence="9">
    <location>
        <begin position="9"/>
        <end position="74"/>
    </location>
</feature>
<dbReference type="Gene3D" id="1.20.1440.120">
    <property type="entry name" value="Recombination protein O, C-terminal domain"/>
    <property type="match status" value="1"/>
</dbReference>
<reference evidence="10 11" key="1">
    <citation type="journal article" date="2018" name="Nat. Biotechnol.">
        <title>A standardized bacterial taxonomy based on genome phylogeny substantially revises the tree of life.</title>
        <authorList>
            <person name="Parks D.H."/>
            <person name="Chuvochina M."/>
            <person name="Waite D.W."/>
            <person name="Rinke C."/>
            <person name="Skarshewski A."/>
            <person name="Chaumeil P.A."/>
            <person name="Hugenholtz P."/>
        </authorList>
    </citation>
    <scope>NUCLEOTIDE SEQUENCE [LARGE SCALE GENOMIC DNA]</scope>
    <source>
        <strain evidence="10">UBA9851</strain>
    </source>
</reference>
<organism evidence="10 11">
    <name type="scientific">Corynebacterium variabile</name>
    <dbReference type="NCBI Taxonomy" id="1727"/>
    <lineage>
        <taxon>Bacteria</taxon>
        <taxon>Bacillati</taxon>
        <taxon>Actinomycetota</taxon>
        <taxon>Actinomycetes</taxon>
        <taxon>Mycobacteriales</taxon>
        <taxon>Corynebacteriaceae</taxon>
        <taxon>Corynebacterium</taxon>
    </lineage>
</organism>
<dbReference type="PANTHER" id="PTHR33991:SF1">
    <property type="entry name" value="DNA REPAIR PROTEIN RECO"/>
    <property type="match status" value="1"/>
</dbReference>
<dbReference type="GO" id="GO:0006302">
    <property type="term" value="P:double-strand break repair"/>
    <property type="evidence" value="ECO:0007669"/>
    <property type="project" value="TreeGrafter"/>
</dbReference>
<evidence type="ECO:0000259" key="9">
    <source>
        <dbReference type="Pfam" id="PF11967"/>
    </source>
</evidence>
<dbReference type="InterPro" id="IPR003717">
    <property type="entry name" value="RecO"/>
</dbReference>
<dbReference type="GO" id="GO:0006310">
    <property type="term" value="P:DNA recombination"/>
    <property type="evidence" value="ECO:0007669"/>
    <property type="project" value="UniProtKB-UniRule"/>
</dbReference>
<keyword evidence="5 8" id="KW-0233">DNA recombination</keyword>
<evidence type="ECO:0000256" key="7">
    <source>
        <dbReference type="ARBA" id="ARBA00033409"/>
    </source>
</evidence>
<dbReference type="InterPro" id="IPR022572">
    <property type="entry name" value="DNA_rep/recomb_RecO_N"/>
</dbReference>
<dbReference type="Pfam" id="PF11967">
    <property type="entry name" value="RecO_N"/>
    <property type="match status" value="1"/>
</dbReference>
<comment type="function">
    <text evidence="1 8">Involved in DNA repair and RecF pathway recombination.</text>
</comment>
<dbReference type="EMBL" id="DMDD01000055">
    <property type="protein sequence ID" value="HAF71900.1"/>
    <property type="molecule type" value="Genomic_DNA"/>
</dbReference>
<dbReference type="Proteomes" id="UP000260925">
    <property type="component" value="Unassembled WGS sequence"/>
</dbReference>
<sequence>MSRAPRPNYRDEAFVVRTHDLGEADQIIVLLTRHHGIVRGVAKGVRRTKSRFGARLDRFCRVDVLIYPGRNRAKIDGGLATLSDTAAVRTYAPAIVADVDRYYAAVAMLEIAELTVRGDYGEGEDATRIFDLLDAALGDLGVSPLPPRTQADRLVLQVLEVAGWAPSLVDCAQCGARGPHRAFHPHAGGGVCVRCRPPGAVEPDPAAVRALWWLAHGREAAVAELAASPGGTQTLASSHRLLLAHTRDQTESGCPAYAAL</sequence>
<evidence type="ECO:0000256" key="4">
    <source>
        <dbReference type="ARBA" id="ARBA00022763"/>
    </source>
</evidence>
<dbReference type="HAMAP" id="MF_00201">
    <property type="entry name" value="RecO"/>
    <property type="match status" value="1"/>
</dbReference>
<dbReference type="InterPro" id="IPR042242">
    <property type="entry name" value="RecO_C"/>
</dbReference>
<evidence type="ECO:0000256" key="5">
    <source>
        <dbReference type="ARBA" id="ARBA00023172"/>
    </source>
</evidence>
<keyword evidence="6 8" id="KW-0234">DNA repair</keyword>